<organism evidence="2 3">
    <name type="scientific">Handelsmanbacteria sp. (strain RIFCSPLOWO2_12_FULL_64_10)</name>
    <dbReference type="NCBI Taxonomy" id="1817868"/>
    <lineage>
        <taxon>Bacteria</taxon>
        <taxon>Candidatus Handelsmaniibacteriota</taxon>
    </lineage>
</organism>
<comment type="caution">
    <text evidence="2">The sequence shown here is derived from an EMBL/GenBank/DDBJ whole genome shotgun (WGS) entry which is preliminary data.</text>
</comment>
<evidence type="ECO:0000313" key="2">
    <source>
        <dbReference type="EMBL" id="OGG54942.1"/>
    </source>
</evidence>
<protein>
    <recommendedName>
        <fullName evidence="1">DUF1854 domain-containing protein</fullName>
    </recommendedName>
</protein>
<dbReference type="EMBL" id="MFKF01000091">
    <property type="protein sequence ID" value="OGG54942.1"/>
    <property type="molecule type" value="Genomic_DNA"/>
</dbReference>
<dbReference type="Proteomes" id="UP000178606">
    <property type="component" value="Unassembled WGS sequence"/>
</dbReference>
<dbReference type="Pfam" id="PF08909">
    <property type="entry name" value="DUF1854"/>
    <property type="match status" value="1"/>
</dbReference>
<reference evidence="2 3" key="1">
    <citation type="journal article" date="2016" name="Nat. Commun.">
        <title>Thousands of microbial genomes shed light on interconnected biogeochemical processes in an aquifer system.</title>
        <authorList>
            <person name="Anantharaman K."/>
            <person name="Brown C.T."/>
            <person name="Hug L.A."/>
            <person name="Sharon I."/>
            <person name="Castelle C.J."/>
            <person name="Probst A.J."/>
            <person name="Thomas B.C."/>
            <person name="Singh A."/>
            <person name="Wilkins M.J."/>
            <person name="Karaoz U."/>
            <person name="Brodie E.L."/>
            <person name="Williams K.H."/>
            <person name="Hubbard S.S."/>
            <person name="Banfield J.F."/>
        </authorList>
    </citation>
    <scope>NUCLEOTIDE SEQUENCE [LARGE SCALE GENOMIC DNA]</scope>
    <source>
        <strain evidence="3">RIFCSPLOWO2_12_FULL_64_10</strain>
    </source>
</reference>
<accession>A0A1F6D1M5</accession>
<dbReference type="InterPro" id="IPR015005">
    <property type="entry name" value="DUF1854"/>
</dbReference>
<name>A0A1F6D1M5_HANXR</name>
<sequence length="172" mass="20104">MEQEYALKQELNLLDPKGLRLFIDEFEDLTLDMKDRGTFKPVTAMRAFPITDRDRFIILKDQEGQEIGIVRDASDLDPKSRAALIAELERVYFMPKITFVHNIEEQFHIPKWEVETDRGPRVFEIRSGRHNQDLRSLGSGRILIRDADGNQYEIPDYRKLDPVSQTLIESQI</sequence>
<feature type="domain" description="DUF1854" evidence="1">
    <location>
        <begin position="40"/>
        <end position="169"/>
    </location>
</feature>
<evidence type="ECO:0000313" key="3">
    <source>
        <dbReference type="Proteomes" id="UP000178606"/>
    </source>
</evidence>
<evidence type="ECO:0000259" key="1">
    <source>
        <dbReference type="Pfam" id="PF08909"/>
    </source>
</evidence>
<dbReference type="AlphaFoldDB" id="A0A1F6D1M5"/>
<gene>
    <name evidence="2" type="ORF">A3F84_06920</name>
</gene>
<proteinExistence type="predicted"/>